<organism evidence="5 6">
    <name type="scientific">Dactylosporangium salmoneum</name>
    <dbReference type="NCBI Taxonomy" id="53361"/>
    <lineage>
        <taxon>Bacteria</taxon>
        <taxon>Bacillati</taxon>
        <taxon>Actinomycetota</taxon>
        <taxon>Actinomycetes</taxon>
        <taxon>Micromonosporales</taxon>
        <taxon>Micromonosporaceae</taxon>
        <taxon>Dactylosporangium</taxon>
    </lineage>
</organism>
<feature type="domain" description="HTH luxR-type" evidence="4">
    <location>
        <begin position="45"/>
        <end position="109"/>
    </location>
</feature>
<evidence type="ECO:0000256" key="1">
    <source>
        <dbReference type="ARBA" id="ARBA00023015"/>
    </source>
</evidence>
<dbReference type="Gene3D" id="1.10.10.10">
    <property type="entry name" value="Winged helix-like DNA-binding domain superfamily/Winged helix DNA-binding domain"/>
    <property type="match status" value="1"/>
</dbReference>
<evidence type="ECO:0000256" key="3">
    <source>
        <dbReference type="ARBA" id="ARBA00023163"/>
    </source>
</evidence>
<dbReference type="PANTHER" id="PTHR44688:SF16">
    <property type="entry name" value="DNA-BINDING TRANSCRIPTIONAL ACTIVATOR DEVR_DOSR"/>
    <property type="match status" value="1"/>
</dbReference>
<dbReference type="PANTHER" id="PTHR44688">
    <property type="entry name" value="DNA-BINDING TRANSCRIPTIONAL ACTIVATOR DEVR_DOSR"/>
    <property type="match status" value="1"/>
</dbReference>
<dbReference type="InterPro" id="IPR016032">
    <property type="entry name" value="Sig_transdc_resp-reg_C-effctor"/>
</dbReference>
<evidence type="ECO:0000313" key="5">
    <source>
        <dbReference type="EMBL" id="GAA2374681.1"/>
    </source>
</evidence>
<dbReference type="RefSeq" id="WP_344617652.1">
    <property type="nucleotide sequence ID" value="NZ_BAAARV010000076.1"/>
</dbReference>
<sequence>MNKGATLESVLRGLRASGLHPRLLSDVSGGAGIVVVAVLHELPQAETDWALLTDRERDVARLAAGAMTNVQIARRLGISAHTVNYHLRQIFQKLGIVSRVSLAGYTDPE</sequence>
<keyword evidence="1" id="KW-0805">Transcription regulation</keyword>
<proteinExistence type="predicted"/>
<protein>
    <recommendedName>
        <fullName evidence="4">HTH luxR-type domain-containing protein</fullName>
    </recommendedName>
</protein>
<dbReference type="Pfam" id="PF00196">
    <property type="entry name" value="GerE"/>
    <property type="match status" value="1"/>
</dbReference>
<keyword evidence="2" id="KW-0238">DNA-binding</keyword>
<dbReference type="Proteomes" id="UP001501444">
    <property type="component" value="Unassembled WGS sequence"/>
</dbReference>
<evidence type="ECO:0000256" key="2">
    <source>
        <dbReference type="ARBA" id="ARBA00023125"/>
    </source>
</evidence>
<reference evidence="6" key="1">
    <citation type="journal article" date="2019" name="Int. J. Syst. Evol. Microbiol.">
        <title>The Global Catalogue of Microorganisms (GCM) 10K type strain sequencing project: providing services to taxonomists for standard genome sequencing and annotation.</title>
        <authorList>
            <consortium name="The Broad Institute Genomics Platform"/>
            <consortium name="The Broad Institute Genome Sequencing Center for Infectious Disease"/>
            <person name="Wu L."/>
            <person name="Ma J."/>
        </authorList>
    </citation>
    <scope>NUCLEOTIDE SEQUENCE [LARGE SCALE GENOMIC DNA]</scope>
    <source>
        <strain evidence="6">JCM 3272</strain>
    </source>
</reference>
<dbReference type="SUPFAM" id="SSF46894">
    <property type="entry name" value="C-terminal effector domain of the bipartite response regulators"/>
    <property type="match status" value="1"/>
</dbReference>
<dbReference type="PROSITE" id="PS50043">
    <property type="entry name" value="HTH_LUXR_2"/>
    <property type="match status" value="1"/>
</dbReference>
<comment type="caution">
    <text evidence="5">The sequence shown here is derived from an EMBL/GenBank/DDBJ whole genome shotgun (WGS) entry which is preliminary data.</text>
</comment>
<evidence type="ECO:0000259" key="4">
    <source>
        <dbReference type="PROSITE" id="PS50043"/>
    </source>
</evidence>
<keyword evidence="3" id="KW-0804">Transcription</keyword>
<dbReference type="CDD" id="cd06170">
    <property type="entry name" value="LuxR_C_like"/>
    <property type="match status" value="1"/>
</dbReference>
<dbReference type="InterPro" id="IPR036388">
    <property type="entry name" value="WH-like_DNA-bd_sf"/>
</dbReference>
<accession>A0ABP5UAH5</accession>
<dbReference type="PRINTS" id="PR00038">
    <property type="entry name" value="HTHLUXR"/>
</dbReference>
<gene>
    <name evidence="5" type="ORF">GCM10010170_077890</name>
</gene>
<keyword evidence="6" id="KW-1185">Reference proteome</keyword>
<name>A0ABP5UAH5_9ACTN</name>
<dbReference type="InterPro" id="IPR000792">
    <property type="entry name" value="Tscrpt_reg_LuxR_C"/>
</dbReference>
<dbReference type="SMART" id="SM00421">
    <property type="entry name" value="HTH_LUXR"/>
    <property type="match status" value="1"/>
</dbReference>
<dbReference type="EMBL" id="BAAARV010000076">
    <property type="protein sequence ID" value="GAA2374681.1"/>
    <property type="molecule type" value="Genomic_DNA"/>
</dbReference>
<evidence type="ECO:0000313" key="6">
    <source>
        <dbReference type="Proteomes" id="UP001501444"/>
    </source>
</evidence>